<keyword evidence="1" id="KW-0472">Membrane</keyword>
<sequence>MQCVLGMLEKRTKELVEKLRRKLEGGSGGSRSSEKSVILLKRDRSGNVVPARSNKSSSERFAETSSRIQREYGKEQNFRDMVQEEKSSTAEDQLMLFHKSIIVGLFFTCFLFLSAKIVTLRHLVPSGFNFFPYVRLIQVGKF</sequence>
<keyword evidence="3" id="KW-1185">Reference proteome</keyword>
<dbReference type="Proteomes" id="UP000271889">
    <property type="component" value="Unassembled WGS sequence"/>
</dbReference>
<name>A0A3P6RMF2_CYLGO</name>
<dbReference type="AlphaFoldDB" id="A0A3P6RMF2"/>
<dbReference type="EMBL" id="UYRV01008714">
    <property type="protein sequence ID" value="VDK55880.1"/>
    <property type="molecule type" value="Genomic_DNA"/>
</dbReference>
<gene>
    <name evidence="2" type="ORF">CGOC_LOCUS3456</name>
</gene>
<keyword evidence="1" id="KW-1133">Transmembrane helix</keyword>
<protein>
    <submittedName>
        <fullName evidence="2">Uncharacterized protein</fullName>
    </submittedName>
</protein>
<reference evidence="2 3" key="1">
    <citation type="submission" date="2018-11" db="EMBL/GenBank/DDBJ databases">
        <authorList>
            <consortium name="Pathogen Informatics"/>
        </authorList>
    </citation>
    <scope>NUCLEOTIDE SEQUENCE [LARGE SCALE GENOMIC DNA]</scope>
</reference>
<keyword evidence="1" id="KW-0812">Transmembrane</keyword>
<accession>A0A3P6RMF2</accession>
<dbReference type="OrthoDB" id="2113965at2759"/>
<feature type="transmembrane region" description="Helical" evidence="1">
    <location>
        <begin position="101"/>
        <end position="124"/>
    </location>
</feature>
<evidence type="ECO:0000256" key="1">
    <source>
        <dbReference type="SAM" id="Phobius"/>
    </source>
</evidence>
<evidence type="ECO:0000313" key="2">
    <source>
        <dbReference type="EMBL" id="VDK55880.1"/>
    </source>
</evidence>
<organism evidence="2 3">
    <name type="scientific">Cylicostephanus goldi</name>
    <name type="common">Nematode worm</name>
    <dbReference type="NCBI Taxonomy" id="71465"/>
    <lineage>
        <taxon>Eukaryota</taxon>
        <taxon>Metazoa</taxon>
        <taxon>Ecdysozoa</taxon>
        <taxon>Nematoda</taxon>
        <taxon>Chromadorea</taxon>
        <taxon>Rhabditida</taxon>
        <taxon>Rhabditina</taxon>
        <taxon>Rhabditomorpha</taxon>
        <taxon>Strongyloidea</taxon>
        <taxon>Strongylidae</taxon>
        <taxon>Cylicostephanus</taxon>
    </lineage>
</organism>
<proteinExistence type="predicted"/>
<evidence type="ECO:0000313" key="3">
    <source>
        <dbReference type="Proteomes" id="UP000271889"/>
    </source>
</evidence>